<accession>A0AAD6U511</accession>
<keyword evidence="3" id="KW-1185">Reference proteome</keyword>
<gene>
    <name evidence="2" type="ORF">B0H15DRAFT_801119</name>
</gene>
<feature type="chain" id="PRO_5042103170" evidence="1">
    <location>
        <begin position="26"/>
        <end position="161"/>
    </location>
</feature>
<sequence length="161" mass="16754">MNLLKSQVLGVLALCAAAAFPGAVAAPAPGAQASRSTASVDFTEQALNCEVNSGQDCIAIGRDKQSENAVAWTFGATRCDTVTLTPLDENFCDGKYFVLDGMRDGPANNFTIMGCGGKLWANTPGGFFLNCVEPSGSIPTPSADCGTLEYLCAKPVDQFES</sequence>
<comment type="caution">
    <text evidence="2">The sequence shown here is derived from an EMBL/GenBank/DDBJ whole genome shotgun (WGS) entry which is preliminary data.</text>
</comment>
<feature type="signal peptide" evidence="1">
    <location>
        <begin position="1"/>
        <end position="25"/>
    </location>
</feature>
<name>A0AAD6U511_9AGAR</name>
<evidence type="ECO:0000313" key="3">
    <source>
        <dbReference type="Proteomes" id="UP001222325"/>
    </source>
</evidence>
<proteinExistence type="predicted"/>
<reference evidence="2" key="1">
    <citation type="submission" date="2023-03" db="EMBL/GenBank/DDBJ databases">
        <title>Massive genome expansion in bonnet fungi (Mycena s.s.) driven by repeated elements and novel gene families across ecological guilds.</title>
        <authorList>
            <consortium name="Lawrence Berkeley National Laboratory"/>
            <person name="Harder C.B."/>
            <person name="Miyauchi S."/>
            <person name="Viragh M."/>
            <person name="Kuo A."/>
            <person name="Thoen E."/>
            <person name="Andreopoulos B."/>
            <person name="Lu D."/>
            <person name="Skrede I."/>
            <person name="Drula E."/>
            <person name="Henrissat B."/>
            <person name="Morin E."/>
            <person name="Kohler A."/>
            <person name="Barry K."/>
            <person name="LaButti K."/>
            <person name="Morin E."/>
            <person name="Salamov A."/>
            <person name="Lipzen A."/>
            <person name="Mereny Z."/>
            <person name="Hegedus B."/>
            <person name="Baldrian P."/>
            <person name="Stursova M."/>
            <person name="Weitz H."/>
            <person name="Taylor A."/>
            <person name="Grigoriev I.V."/>
            <person name="Nagy L.G."/>
            <person name="Martin F."/>
            <person name="Kauserud H."/>
        </authorList>
    </citation>
    <scope>NUCLEOTIDE SEQUENCE</scope>
    <source>
        <strain evidence="2">CBHHK173m</strain>
    </source>
</reference>
<keyword evidence="1" id="KW-0732">Signal</keyword>
<evidence type="ECO:0000313" key="2">
    <source>
        <dbReference type="EMBL" id="KAJ7088068.1"/>
    </source>
</evidence>
<protein>
    <submittedName>
        <fullName evidence="2">Uncharacterized protein</fullName>
    </submittedName>
</protein>
<dbReference type="EMBL" id="JARJCN010000027">
    <property type="protein sequence ID" value="KAJ7088068.1"/>
    <property type="molecule type" value="Genomic_DNA"/>
</dbReference>
<organism evidence="2 3">
    <name type="scientific">Mycena belliarum</name>
    <dbReference type="NCBI Taxonomy" id="1033014"/>
    <lineage>
        <taxon>Eukaryota</taxon>
        <taxon>Fungi</taxon>
        <taxon>Dikarya</taxon>
        <taxon>Basidiomycota</taxon>
        <taxon>Agaricomycotina</taxon>
        <taxon>Agaricomycetes</taxon>
        <taxon>Agaricomycetidae</taxon>
        <taxon>Agaricales</taxon>
        <taxon>Marasmiineae</taxon>
        <taxon>Mycenaceae</taxon>
        <taxon>Mycena</taxon>
    </lineage>
</organism>
<dbReference type="AlphaFoldDB" id="A0AAD6U511"/>
<dbReference type="Proteomes" id="UP001222325">
    <property type="component" value="Unassembled WGS sequence"/>
</dbReference>
<evidence type="ECO:0000256" key="1">
    <source>
        <dbReference type="SAM" id="SignalP"/>
    </source>
</evidence>